<evidence type="ECO:0000256" key="7">
    <source>
        <dbReference type="SAM" id="MobiDB-lite"/>
    </source>
</evidence>
<comment type="subunit">
    <text evidence="2">Homodimer.</text>
</comment>
<dbReference type="PANTHER" id="PTHR16223:SF238">
    <property type="entry name" value="TRANSCRIPTION FACTOR BHLH114"/>
    <property type="match status" value="1"/>
</dbReference>
<keyword evidence="5" id="KW-0804">Transcription</keyword>
<evidence type="ECO:0000259" key="8">
    <source>
        <dbReference type="PROSITE" id="PS50888"/>
    </source>
</evidence>
<feature type="domain" description="BHLH" evidence="8">
    <location>
        <begin position="360"/>
        <end position="409"/>
    </location>
</feature>
<evidence type="ECO:0000313" key="10">
    <source>
        <dbReference type="Proteomes" id="UP001415857"/>
    </source>
</evidence>
<dbReference type="FunFam" id="4.10.280.10:FF:000032">
    <property type="entry name" value="Transcription factor bHLH123 family"/>
    <property type="match status" value="1"/>
</dbReference>
<dbReference type="SUPFAM" id="SSF47459">
    <property type="entry name" value="HLH, helix-loop-helix DNA-binding domain"/>
    <property type="match status" value="1"/>
</dbReference>
<keyword evidence="6" id="KW-0539">Nucleus</keyword>
<keyword evidence="10" id="KW-1185">Reference proteome</keyword>
<name>A0AAP0N8W3_LIQFO</name>
<keyword evidence="3" id="KW-0805">Transcription regulation</keyword>
<proteinExistence type="predicted"/>
<evidence type="ECO:0000256" key="3">
    <source>
        <dbReference type="ARBA" id="ARBA00023015"/>
    </source>
</evidence>
<comment type="caution">
    <text evidence="9">The sequence shown here is derived from an EMBL/GenBank/DDBJ whole genome shotgun (WGS) entry which is preliminary data.</text>
</comment>
<sequence>MADEFQTGICGGNWWINSSRNSLATLPCTTSALNDIRSFGWATTDTNMVDMKAARSCDIDHQSASVSDSSIVFQDVHKPQQPQDSANGDGSVLMDSTLQMMGYGLSSSASSDWNQTLLRGSGKVESNYHSMLQDDMSSRLNYKQEQGMEGPQIQKDWSPKDFSGGSGGEDSSINTFKPMNQGFSLDQQRLNSVSSAGDCTVTCQGLPTSFPMGSAASYGYPATLLQSLFETEPQPQQPLFENRSMNYQSTGNYRTNSNEYMPSWPKFSPVLKPSLLTKQQPTSHLHFSNNTPYWNASAAAVNDIRTSFLSSSQSQFLSPTFEEKPNCGNLTAKPNSEEVRDSGPAVKKSSSEPAFKRPRIETPSPLPTFKVRKEKLGDRITALQQLVAPFGKTDTASVLHEAIEYIKFLHDQVSVLSTPYMKNGAPIQHQQNADKLKDPEGPKQDLRSRGLCLVPISSTYPVANETTADFWTPTFGGTFR</sequence>
<dbReference type="PROSITE" id="PS50888">
    <property type="entry name" value="BHLH"/>
    <property type="match status" value="1"/>
</dbReference>
<dbReference type="GO" id="GO:0000978">
    <property type="term" value="F:RNA polymerase II cis-regulatory region sequence-specific DNA binding"/>
    <property type="evidence" value="ECO:0007669"/>
    <property type="project" value="TreeGrafter"/>
</dbReference>
<dbReference type="GO" id="GO:0046983">
    <property type="term" value="F:protein dimerization activity"/>
    <property type="evidence" value="ECO:0007669"/>
    <property type="project" value="InterPro"/>
</dbReference>
<reference evidence="9 10" key="1">
    <citation type="journal article" date="2024" name="Plant J.">
        <title>Genome sequences and population genomics reveal climatic adaptation and genomic divergence between two closely related sweetgum species.</title>
        <authorList>
            <person name="Xu W.Q."/>
            <person name="Ren C.Q."/>
            <person name="Zhang X.Y."/>
            <person name="Comes H.P."/>
            <person name="Liu X.H."/>
            <person name="Li Y.G."/>
            <person name="Kettle C.J."/>
            <person name="Jalonen R."/>
            <person name="Gaisberger H."/>
            <person name="Ma Y.Z."/>
            <person name="Qiu Y.X."/>
        </authorList>
    </citation>
    <scope>NUCLEOTIDE SEQUENCE [LARGE SCALE GENOMIC DNA]</scope>
    <source>
        <strain evidence="9">Hangzhou</strain>
    </source>
</reference>
<dbReference type="EMBL" id="JBBPBK010000016">
    <property type="protein sequence ID" value="KAK9267275.1"/>
    <property type="molecule type" value="Genomic_DNA"/>
</dbReference>
<feature type="region of interest" description="Disordered" evidence="7">
    <location>
        <begin position="146"/>
        <end position="175"/>
    </location>
</feature>
<evidence type="ECO:0000256" key="2">
    <source>
        <dbReference type="ARBA" id="ARBA00011738"/>
    </source>
</evidence>
<dbReference type="InterPro" id="IPR011598">
    <property type="entry name" value="bHLH_dom"/>
</dbReference>
<dbReference type="InterPro" id="IPR036638">
    <property type="entry name" value="HLH_DNA-bd_sf"/>
</dbReference>
<evidence type="ECO:0000256" key="4">
    <source>
        <dbReference type="ARBA" id="ARBA00023125"/>
    </source>
</evidence>
<feature type="region of interest" description="Disordered" evidence="7">
    <location>
        <begin position="320"/>
        <end position="366"/>
    </location>
</feature>
<dbReference type="InterPro" id="IPR045239">
    <property type="entry name" value="bHLH95_bHLH"/>
</dbReference>
<evidence type="ECO:0000256" key="1">
    <source>
        <dbReference type="ARBA" id="ARBA00004123"/>
    </source>
</evidence>
<dbReference type="PANTHER" id="PTHR16223">
    <property type="entry name" value="TRANSCRIPTION FACTOR BHLH83-RELATED"/>
    <property type="match status" value="1"/>
</dbReference>
<dbReference type="Proteomes" id="UP001415857">
    <property type="component" value="Unassembled WGS sequence"/>
</dbReference>
<gene>
    <name evidence="9" type="ORF">L1049_009698</name>
</gene>
<comment type="subcellular location">
    <subcellularLocation>
        <location evidence="1">Nucleus</location>
    </subcellularLocation>
</comment>
<evidence type="ECO:0000313" key="9">
    <source>
        <dbReference type="EMBL" id="KAK9267275.1"/>
    </source>
</evidence>
<accession>A0AAP0N8W3</accession>
<dbReference type="InterPro" id="IPR045843">
    <property type="entry name" value="IND-like"/>
</dbReference>
<dbReference type="AlphaFoldDB" id="A0AAP0N8W3"/>
<evidence type="ECO:0000256" key="5">
    <source>
        <dbReference type="ARBA" id="ARBA00023163"/>
    </source>
</evidence>
<dbReference type="Gene3D" id="4.10.280.10">
    <property type="entry name" value="Helix-loop-helix DNA-binding domain"/>
    <property type="match status" value="1"/>
</dbReference>
<protein>
    <recommendedName>
        <fullName evidence="8">BHLH domain-containing protein</fullName>
    </recommendedName>
</protein>
<evidence type="ECO:0000256" key="6">
    <source>
        <dbReference type="ARBA" id="ARBA00023242"/>
    </source>
</evidence>
<dbReference type="CDD" id="cd11393">
    <property type="entry name" value="bHLH_AtbHLH_like"/>
    <property type="match status" value="1"/>
</dbReference>
<organism evidence="9 10">
    <name type="scientific">Liquidambar formosana</name>
    <name type="common">Formosan gum</name>
    <dbReference type="NCBI Taxonomy" id="63359"/>
    <lineage>
        <taxon>Eukaryota</taxon>
        <taxon>Viridiplantae</taxon>
        <taxon>Streptophyta</taxon>
        <taxon>Embryophyta</taxon>
        <taxon>Tracheophyta</taxon>
        <taxon>Spermatophyta</taxon>
        <taxon>Magnoliopsida</taxon>
        <taxon>eudicotyledons</taxon>
        <taxon>Gunneridae</taxon>
        <taxon>Pentapetalae</taxon>
        <taxon>Saxifragales</taxon>
        <taxon>Altingiaceae</taxon>
        <taxon>Liquidambar</taxon>
    </lineage>
</organism>
<keyword evidence="4" id="KW-0238">DNA-binding</keyword>
<dbReference type="GO" id="GO:0000981">
    <property type="term" value="F:DNA-binding transcription factor activity, RNA polymerase II-specific"/>
    <property type="evidence" value="ECO:0007669"/>
    <property type="project" value="TreeGrafter"/>
</dbReference>
<dbReference type="GO" id="GO:0005634">
    <property type="term" value="C:nucleus"/>
    <property type="evidence" value="ECO:0007669"/>
    <property type="project" value="UniProtKB-SubCell"/>
</dbReference>